<accession>A0A8J7YZZ4</accession>
<dbReference type="Proteomes" id="UP000768163">
    <property type="component" value="Unassembled WGS sequence"/>
</dbReference>
<sequence>MALKNNIVQAMIDIENKIAVLTVTKEFEGMHTELGKINVPELSEKKIDNTLNNVENTKDKLDEQTKQTQGLMEDIFSTTAKSGIELDKETTINFMRMVTLPEEEVVKKIKETSLAK</sequence>
<name>A0A8J7YZZ4_9ARCH</name>
<keyword evidence="1" id="KW-0175">Coiled coil</keyword>
<proteinExistence type="predicted"/>
<organism evidence="2 4">
    <name type="scientific">Candidatus Altarchaeum hamiconexum</name>
    <dbReference type="NCBI Taxonomy" id="1803513"/>
    <lineage>
        <taxon>Archaea</taxon>
        <taxon>Candidatus Altarchaeota</taxon>
        <taxon>Candidatus Altiarchaeia</taxon>
        <taxon>Candidatus Altarchaeales</taxon>
        <taxon>Candidatus Altarchaeaceae</taxon>
        <taxon>Candidatus Altarchaeum</taxon>
    </lineage>
</organism>
<evidence type="ECO:0000256" key="1">
    <source>
        <dbReference type="SAM" id="Coils"/>
    </source>
</evidence>
<dbReference type="EMBL" id="JAACQH010000096">
    <property type="protein sequence ID" value="NCS91659.1"/>
    <property type="molecule type" value="Genomic_DNA"/>
</dbReference>
<reference evidence="2" key="1">
    <citation type="submission" date="2019-11" db="EMBL/GenBank/DDBJ databases">
        <title>Lipid analysis of CO2-rich subsurface aquifers suggests an autotrophy-based deep biosphere with lysolipids enriched in CPR bacteria.</title>
        <authorList>
            <person name="Probst A.J."/>
            <person name="Elling F.J."/>
            <person name="Castelle C.J."/>
            <person name="Zhu Q."/>
            <person name="Elvert M."/>
            <person name="Birarda G."/>
            <person name="Holman H.-Y."/>
            <person name="Lane K.R."/>
            <person name="Ladd B."/>
            <person name="Ryan M.C."/>
            <person name="Woyke T."/>
            <person name="Hinrichs K.-U."/>
            <person name="Banfield J.F."/>
        </authorList>
    </citation>
    <scope>NUCLEOTIDE SEQUENCE</scope>
    <source>
        <strain evidence="2">CG_2015-01_33_1645</strain>
        <strain evidence="3">CG_2015-04_33_537</strain>
    </source>
</reference>
<evidence type="ECO:0000313" key="2">
    <source>
        <dbReference type="EMBL" id="NCN64677.1"/>
    </source>
</evidence>
<comment type="caution">
    <text evidence="2">The sequence shown here is derived from an EMBL/GenBank/DDBJ whole genome shotgun (WGS) entry which is preliminary data.</text>
</comment>
<dbReference type="EMBL" id="JAACVF010000028">
    <property type="protein sequence ID" value="NCN64677.1"/>
    <property type="molecule type" value="Genomic_DNA"/>
</dbReference>
<evidence type="ECO:0000313" key="3">
    <source>
        <dbReference type="EMBL" id="NCS91659.1"/>
    </source>
</evidence>
<dbReference type="Proteomes" id="UP000738826">
    <property type="component" value="Unassembled WGS sequence"/>
</dbReference>
<feature type="coiled-coil region" evidence="1">
    <location>
        <begin position="44"/>
        <end position="74"/>
    </location>
</feature>
<evidence type="ECO:0000313" key="4">
    <source>
        <dbReference type="Proteomes" id="UP000768163"/>
    </source>
</evidence>
<protein>
    <submittedName>
        <fullName evidence="2">Uncharacterized protein</fullName>
    </submittedName>
</protein>
<dbReference type="AlphaFoldDB" id="A0A8J7YZZ4"/>
<gene>
    <name evidence="3" type="ORF">GW779_04520</name>
    <name evidence="2" type="ORF">GW910_01165</name>
</gene>